<sequence>MRYLSGLLCVGVLCGLLLEWPQPTFAYHSYTLTVQQLRAGLLKAPSTGAKGFLLVDVRSSEEHASGMIPGTDRNIDFREMKTRHRELGAALNDHIVVYCQSGHRSNIAAETLADLGYTHVYNVVGSMNAWTEAGFPVSPGR</sequence>
<gene>
    <name evidence="2" type="ORF">NIDE0220</name>
</gene>
<dbReference type="AlphaFoldDB" id="D8P9U3"/>
<dbReference type="PANTHER" id="PTHR43031">
    <property type="entry name" value="FAD-DEPENDENT OXIDOREDUCTASE"/>
    <property type="match status" value="1"/>
</dbReference>
<organism evidence="2 3">
    <name type="scientific">Nitrospira defluvii</name>
    <dbReference type="NCBI Taxonomy" id="330214"/>
    <lineage>
        <taxon>Bacteria</taxon>
        <taxon>Pseudomonadati</taxon>
        <taxon>Nitrospirota</taxon>
        <taxon>Nitrospiria</taxon>
        <taxon>Nitrospirales</taxon>
        <taxon>Nitrospiraceae</taxon>
        <taxon>Nitrospira</taxon>
    </lineage>
</organism>
<dbReference type="Gene3D" id="3.40.250.10">
    <property type="entry name" value="Rhodanese-like domain"/>
    <property type="match status" value="1"/>
</dbReference>
<dbReference type="SMART" id="SM00450">
    <property type="entry name" value="RHOD"/>
    <property type="match status" value="1"/>
</dbReference>
<dbReference type="SUPFAM" id="SSF52821">
    <property type="entry name" value="Rhodanese/Cell cycle control phosphatase"/>
    <property type="match status" value="1"/>
</dbReference>
<dbReference type="InterPro" id="IPR050229">
    <property type="entry name" value="GlpE_sulfurtransferase"/>
</dbReference>
<dbReference type="eggNOG" id="COG0607">
    <property type="taxonomic scope" value="Bacteria"/>
</dbReference>
<proteinExistence type="predicted"/>
<dbReference type="InterPro" id="IPR001763">
    <property type="entry name" value="Rhodanese-like_dom"/>
</dbReference>
<reference evidence="2 3" key="1">
    <citation type="journal article" date="2010" name="Proc. Natl. Acad. Sci. U.S.A.">
        <title>A Nitrospira metagenome illuminates the physiology and evolution of globally important nitrite-oxidizing bacteria.</title>
        <authorList>
            <person name="Lucker S."/>
            <person name="Wagner M."/>
            <person name="Maixner F."/>
            <person name="Pelletier E."/>
            <person name="Koch H."/>
            <person name="Vacherie B."/>
            <person name="Rattei T."/>
            <person name="Sinninghe Damste J."/>
            <person name="Spieck E."/>
            <person name="Le Paslier D."/>
            <person name="Daims H."/>
        </authorList>
    </citation>
    <scope>NUCLEOTIDE SEQUENCE [LARGE SCALE GENOMIC DNA]</scope>
</reference>
<evidence type="ECO:0000259" key="1">
    <source>
        <dbReference type="PROSITE" id="PS50206"/>
    </source>
</evidence>
<dbReference type="EMBL" id="FP929003">
    <property type="protein sequence ID" value="CBK40002.1"/>
    <property type="molecule type" value="Genomic_DNA"/>
</dbReference>
<keyword evidence="3" id="KW-1185">Reference proteome</keyword>
<dbReference type="CDD" id="cd00158">
    <property type="entry name" value="RHOD"/>
    <property type="match status" value="1"/>
</dbReference>
<dbReference type="InterPro" id="IPR036873">
    <property type="entry name" value="Rhodanese-like_dom_sf"/>
</dbReference>
<accession>D8P9U3</accession>
<feature type="domain" description="Rhodanese" evidence="1">
    <location>
        <begin position="48"/>
        <end position="139"/>
    </location>
</feature>
<evidence type="ECO:0000313" key="2">
    <source>
        <dbReference type="EMBL" id="CBK40002.1"/>
    </source>
</evidence>
<dbReference type="Proteomes" id="UP000001660">
    <property type="component" value="Chromosome"/>
</dbReference>
<protein>
    <submittedName>
        <fullName evidence="2">Rhodanese-like sulphurtransferase</fullName>
        <ecNumber evidence="2">2.8.1.1</ecNumber>
    </submittedName>
</protein>
<dbReference type="EC" id="2.8.1.1" evidence="2"/>
<dbReference type="Pfam" id="PF00581">
    <property type="entry name" value="Rhodanese"/>
    <property type="match status" value="1"/>
</dbReference>
<dbReference type="GO" id="GO:0004792">
    <property type="term" value="F:thiosulfate-cyanide sulfurtransferase activity"/>
    <property type="evidence" value="ECO:0007669"/>
    <property type="project" value="UniProtKB-EC"/>
</dbReference>
<keyword evidence="2" id="KW-0808">Transferase</keyword>
<dbReference type="PROSITE" id="PS50206">
    <property type="entry name" value="RHODANESE_3"/>
    <property type="match status" value="1"/>
</dbReference>
<dbReference type="HOGENOM" id="CLU_089574_6_2_0"/>
<dbReference type="PANTHER" id="PTHR43031:SF1">
    <property type="entry name" value="PYRIDINE NUCLEOTIDE-DISULPHIDE OXIDOREDUCTASE"/>
    <property type="match status" value="1"/>
</dbReference>
<dbReference type="KEGG" id="nde:NIDE0220"/>
<dbReference type="STRING" id="330214.NIDE0220"/>
<evidence type="ECO:0000313" key="3">
    <source>
        <dbReference type="Proteomes" id="UP000001660"/>
    </source>
</evidence>
<name>D8P9U3_9BACT</name>